<dbReference type="SMART" id="SM00408">
    <property type="entry name" value="IGc2"/>
    <property type="match status" value="6"/>
</dbReference>
<evidence type="ECO:0000256" key="8">
    <source>
        <dbReference type="ARBA" id="ARBA00022989"/>
    </source>
</evidence>
<comment type="similarity">
    <text evidence="2">Belongs to the immunoglobulin superfamily. L1/neurofascin/NgCAM family.</text>
</comment>
<evidence type="ECO:0000256" key="10">
    <source>
        <dbReference type="ARBA" id="ARBA00023157"/>
    </source>
</evidence>
<feature type="domain" description="Fibronectin type-III" evidence="17">
    <location>
        <begin position="729"/>
        <end position="823"/>
    </location>
</feature>
<feature type="region of interest" description="Disordered" evidence="13">
    <location>
        <begin position="1183"/>
        <end position="1287"/>
    </location>
</feature>
<dbReference type="InterPro" id="IPR003598">
    <property type="entry name" value="Ig_sub2"/>
</dbReference>
<gene>
    <name evidence="18" type="primary">NRCAM</name>
    <name evidence="18" type="synonym">LOC115188372</name>
</gene>
<feature type="chain" id="PRO_5025657787" evidence="15">
    <location>
        <begin position="26"/>
        <end position="1287"/>
    </location>
</feature>
<dbReference type="InterPro" id="IPR003599">
    <property type="entry name" value="Ig_sub"/>
</dbReference>
<keyword evidence="5 15" id="KW-0732">Signal</keyword>
<feature type="compositionally biased region" description="Polar residues" evidence="13">
    <location>
        <begin position="1273"/>
        <end position="1287"/>
    </location>
</feature>
<dbReference type="CDD" id="cd00063">
    <property type="entry name" value="FN3"/>
    <property type="match status" value="5"/>
</dbReference>
<evidence type="ECO:0000256" key="13">
    <source>
        <dbReference type="SAM" id="MobiDB-lite"/>
    </source>
</evidence>
<dbReference type="InterPro" id="IPR026966">
    <property type="entry name" value="Neurofascin/L1/NrCAM_C"/>
</dbReference>
<reference evidence="18" key="2">
    <citation type="submission" date="2025-09" db="UniProtKB">
        <authorList>
            <consortium name="Ensembl"/>
        </authorList>
    </citation>
    <scope>IDENTIFICATION</scope>
</reference>
<feature type="transmembrane region" description="Helical" evidence="14">
    <location>
        <begin position="1152"/>
        <end position="1174"/>
    </location>
</feature>
<evidence type="ECO:0000256" key="11">
    <source>
        <dbReference type="ARBA" id="ARBA00023180"/>
    </source>
</evidence>
<proteinExistence type="inferred from homology"/>
<comment type="subcellular location">
    <subcellularLocation>
        <location evidence="1">Cell membrane</location>
        <topology evidence="1">Single-pass type I membrane protein</topology>
    </subcellularLocation>
</comment>
<feature type="compositionally biased region" description="Basic and acidic residues" evidence="13">
    <location>
        <begin position="1183"/>
        <end position="1203"/>
    </location>
</feature>
<dbReference type="PROSITE" id="PS50853">
    <property type="entry name" value="FN3"/>
    <property type="match status" value="5"/>
</dbReference>
<accession>A0A674F1Z0</accession>
<dbReference type="PANTHER" id="PTHR44170:SF15">
    <property type="entry name" value="NEURONAL CELL ADHESION MOLECULE"/>
    <property type="match status" value="1"/>
</dbReference>
<dbReference type="FunFam" id="2.60.40.10:FF:000100">
    <property type="entry name" value="Neuronal cell adhesion molecule a"/>
    <property type="match status" value="1"/>
</dbReference>
<dbReference type="FunFam" id="2.60.40.10:FF:000078">
    <property type="entry name" value="Neuronal cell adhesion molecule"/>
    <property type="match status" value="1"/>
</dbReference>
<feature type="domain" description="Fibronectin type-III" evidence="17">
    <location>
        <begin position="629"/>
        <end position="724"/>
    </location>
</feature>
<dbReference type="FunFam" id="2.60.40.10:FF:000038">
    <property type="entry name" value="Neuronal cell adhesion molecule"/>
    <property type="match status" value="1"/>
</dbReference>
<protein>
    <submittedName>
        <fullName evidence="18">Neuronal cell adhesion molecule a</fullName>
    </submittedName>
</protein>
<organism evidence="18 19">
    <name type="scientific">Salmo trutta</name>
    <name type="common">Brown trout</name>
    <dbReference type="NCBI Taxonomy" id="8032"/>
    <lineage>
        <taxon>Eukaryota</taxon>
        <taxon>Metazoa</taxon>
        <taxon>Chordata</taxon>
        <taxon>Craniata</taxon>
        <taxon>Vertebrata</taxon>
        <taxon>Euteleostomi</taxon>
        <taxon>Actinopterygii</taxon>
        <taxon>Neopterygii</taxon>
        <taxon>Teleostei</taxon>
        <taxon>Protacanthopterygii</taxon>
        <taxon>Salmoniformes</taxon>
        <taxon>Salmonidae</taxon>
        <taxon>Salmoninae</taxon>
        <taxon>Salmo</taxon>
    </lineage>
</organism>
<dbReference type="FunFam" id="2.60.40.10:FF:000114">
    <property type="entry name" value="Neuronal cell adhesion molecule"/>
    <property type="match status" value="1"/>
</dbReference>
<evidence type="ECO:0000256" key="2">
    <source>
        <dbReference type="ARBA" id="ARBA00008588"/>
    </source>
</evidence>
<dbReference type="Proteomes" id="UP000472277">
    <property type="component" value="Unassembled WGS sequence"/>
</dbReference>
<feature type="domain" description="Fibronectin type-III" evidence="17">
    <location>
        <begin position="828"/>
        <end position="930"/>
    </location>
</feature>
<dbReference type="InterPro" id="IPR036116">
    <property type="entry name" value="FN3_sf"/>
</dbReference>
<evidence type="ECO:0000259" key="17">
    <source>
        <dbReference type="PROSITE" id="PS50853"/>
    </source>
</evidence>
<dbReference type="GeneTree" id="ENSGT00940000155419"/>
<feature type="compositionally biased region" description="Basic and acidic residues" evidence="13">
    <location>
        <begin position="1261"/>
        <end position="1271"/>
    </location>
</feature>
<evidence type="ECO:0000256" key="14">
    <source>
        <dbReference type="SAM" id="Phobius"/>
    </source>
</evidence>
<evidence type="ECO:0000256" key="4">
    <source>
        <dbReference type="ARBA" id="ARBA00022692"/>
    </source>
</evidence>
<dbReference type="GO" id="GO:0007411">
    <property type="term" value="P:axon guidance"/>
    <property type="evidence" value="ECO:0007669"/>
    <property type="project" value="TreeGrafter"/>
</dbReference>
<evidence type="ECO:0000256" key="9">
    <source>
        <dbReference type="ARBA" id="ARBA00023136"/>
    </source>
</evidence>
<evidence type="ECO:0000256" key="7">
    <source>
        <dbReference type="ARBA" id="ARBA00022889"/>
    </source>
</evidence>
<dbReference type="InterPro" id="IPR003961">
    <property type="entry name" value="FN3_dom"/>
</dbReference>
<feature type="domain" description="Ig-like" evidence="16">
    <location>
        <begin position="444"/>
        <end position="531"/>
    </location>
</feature>
<dbReference type="GO" id="GO:0007420">
    <property type="term" value="P:brain development"/>
    <property type="evidence" value="ECO:0007669"/>
    <property type="project" value="TreeGrafter"/>
</dbReference>
<dbReference type="InterPro" id="IPR013098">
    <property type="entry name" value="Ig_I-set"/>
</dbReference>
<dbReference type="SUPFAM" id="SSF48726">
    <property type="entry name" value="Immunoglobulin"/>
    <property type="match status" value="6"/>
</dbReference>
<dbReference type="FunFam" id="2.60.40.10:FF:000238">
    <property type="entry name" value="Neuronal cell adhesion molecule"/>
    <property type="match status" value="1"/>
</dbReference>
<evidence type="ECO:0000256" key="15">
    <source>
        <dbReference type="SAM" id="SignalP"/>
    </source>
</evidence>
<dbReference type="SMART" id="SM00409">
    <property type="entry name" value="IG"/>
    <property type="match status" value="6"/>
</dbReference>
<dbReference type="SMART" id="SM00060">
    <property type="entry name" value="FN3"/>
    <property type="match status" value="5"/>
</dbReference>
<dbReference type="Pfam" id="PF00041">
    <property type="entry name" value="fn3"/>
    <property type="match status" value="5"/>
</dbReference>
<keyword evidence="12" id="KW-0393">Immunoglobulin domain</keyword>
<evidence type="ECO:0000256" key="6">
    <source>
        <dbReference type="ARBA" id="ARBA00022737"/>
    </source>
</evidence>
<dbReference type="Pfam" id="PF13882">
    <property type="entry name" value="Bravo_FIGEY"/>
    <property type="match status" value="1"/>
</dbReference>
<sequence length="1287" mass="143042">MDRKWKWVLSSGALLVIFLGRMTTALEVPLDLPQPPTITHQSPKDFIIDPRENILIYCEAKGKPHPSFSWTRNGTHFDVEKDSKVLMKPSSGTLVIDISGEKAEAYEGIYQCTARNEHGTAVSNNIIIRQSRSPLWSKERKEAIMVQVGVSLVLQCRPPAGLPPPIIFWMDNNFQRLPQNTRVSQALNGDLYFSNVLLDDTRNDYICYARFPHTQTIQQKQPITVKVLDMDAINETVAAMYNYTNNLFVDSPSGERRPSFMAPLGRSSTQMALRGGVLELECIAEGLPTPEVSWYKESGDLPSSRMSFHNFQKTLKIADVMEADAGDYRCTAKNSLGSAHHTIKVNVKAAPFWISAPRNLILAPKETGILTCMVSGDPKPQIAWSVNGVPVEDSPKDMSRKVEDDTVILSDVQTGSSAVYQCNASNEFGYLLANAFVNVLAEAPRVLTPPNNVYQVITNNPAFLDCASFGSPIPTITWFKDSQTSILNKDPYVIHNNGTLEINVAQSLNSGKYTCIASNNLGTKENHVYLEVKEPTRILAQPEYMVVQRNRKAVFECKVKHDPTLIPTMNWLKDNGELPDDERFLVDTDSLTINDVTEEDEGTYTCVMNTTLDQDSASAMLTVVEEPDPPTDLELTDQRERSVQLTWIPGDEHNSPTQKFLVQYEDLLHQAGVWHNLTEEEGTKTTAHLDLSPYAYYSFRVLALNHVGYSQPSQPSRQYRTNPAAPDVNPTDVQGVGTEHNNLVISWKELTGLQSNGPGLQYKVNWRQKDVEEDWSSETVANASKYVVSGTPTFVPYEVKVQAVNEYGNGPAPEAVVGYSGEDVPMSAPESVQVLVQNGTLAEVHWEPVLTSMVRGRLQGYKVSYWRERSLHQAEAQQEEQQVLAFSGNRTDGRLPGLKPYSLYTLNIRVVNGKGEGPPSPNHNFETPEGVPGPPSFLRIKNTNMDSLTLEWGPPQDNNGRLTGYTLKYQPVNNSNELGPVEEMTFPANETTITLADLKYSTRYKFYFNAKTIKGSGPTITEEAITIMDEAFIQQPIVDVVKVHPIGSAFTNVNSSVVGEEGAVISWEYFGPDKNVYVEYIVENSKEDWTKEFVNGSSGSQTYLIKGLKPGTSYRVRVVVKDHSEATIHSTEELVITLPAMKSNQVDLATQGWFIGLMCAIALLILVLLIICFIKRNKGGKYPVKEKEDAHQDPEIQPMKDDDGTFGEYSDTEDHKPLKGSRTPSNGTVKRDDSDDSLVDYGEGGDGQFNEDGSFIGQYSGKKEKDTHEGNESSEAPSPVNAMNSFV</sequence>
<feature type="domain" description="Ig-like" evidence="16">
    <location>
        <begin position="535"/>
        <end position="622"/>
    </location>
</feature>
<dbReference type="FunFam" id="2.60.40.10:FF:000363">
    <property type="entry name" value="neurofascin isoform X1"/>
    <property type="match status" value="1"/>
</dbReference>
<name>A0A674F1Z0_SALTR</name>
<dbReference type="PROSITE" id="PS50835">
    <property type="entry name" value="IG_LIKE"/>
    <property type="match status" value="6"/>
</dbReference>
<keyword evidence="4 14" id="KW-0812">Transmembrane</keyword>
<keyword evidence="19" id="KW-1185">Reference proteome</keyword>
<dbReference type="GO" id="GO:0005886">
    <property type="term" value="C:plasma membrane"/>
    <property type="evidence" value="ECO:0007669"/>
    <property type="project" value="UniProtKB-SubCell"/>
</dbReference>
<dbReference type="Pfam" id="PF07679">
    <property type="entry name" value="I-set"/>
    <property type="match status" value="4"/>
</dbReference>
<dbReference type="Ensembl" id="ENSSTUT00000121995.1">
    <property type="protein sequence ID" value="ENSSTUP00000113989.1"/>
    <property type="gene ID" value="ENSSTUG00000045332.1"/>
</dbReference>
<feature type="domain" description="Ig-like" evidence="16">
    <location>
        <begin position="258"/>
        <end position="346"/>
    </location>
</feature>
<keyword evidence="8 14" id="KW-1133">Transmembrane helix</keyword>
<dbReference type="InterPro" id="IPR003006">
    <property type="entry name" value="Ig/MHC_CS"/>
</dbReference>
<feature type="domain" description="Ig-like" evidence="16">
    <location>
        <begin position="351"/>
        <end position="438"/>
    </location>
</feature>
<evidence type="ECO:0000313" key="19">
    <source>
        <dbReference type="Proteomes" id="UP000472277"/>
    </source>
</evidence>
<dbReference type="Gene3D" id="2.60.40.10">
    <property type="entry name" value="Immunoglobulins"/>
    <property type="match status" value="11"/>
</dbReference>
<feature type="domain" description="Fibronectin type-III" evidence="17">
    <location>
        <begin position="934"/>
        <end position="1030"/>
    </location>
</feature>
<dbReference type="PANTHER" id="PTHR44170">
    <property type="entry name" value="PROTEIN SIDEKICK"/>
    <property type="match status" value="1"/>
</dbReference>
<evidence type="ECO:0000313" key="18">
    <source>
        <dbReference type="Ensembl" id="ENSSTUP00000113989.1"/>
    </source>
</evidence>
<evidence type="ECO:0000259" key="16">
    <source>
        <dbReference type="PROSITE" id="PS50835"/>
    </source>
</evidence>
<dbReference type="FunFam" id="2.60.40.10:FF:000057">
    <property type="entry name" value="neural cell adhesion molecule L1"/>
    <property type="match status" value="1"/>
</dbReference>
<dbReference type="GO" id="GO:0098632">
    <property type="term" value="F:cell-cell adhesion mediator activity"/>
    <property type="evidence" value="ECO:0007669"/>
    <property type="project" value="TreeGrafter"/>
</dbReference>
<keyword evidence="6" id="KW-0677">Repeat</keyword>
<feature type="domain" description="Fibronectin type-III" evidence="17">
    <location>
        <begin position="1049"/>
        <end position="1140"/>
    </location>
</feature>
<evidence type="ECO:0000256" key="12">
    <source>
        <dbReference type="ARBA" id="ARBA00023319"/>
    </source>
</evidence>
<keyword evidence="11" id="KW-0325">Glycoprotein</keyword>
<feature type="signal peptide" evidence="15">
    <location>
        <begin position="1"/>
        <end position="25"/>
    </location>
</feature>
<keyword evidence="9 14" id="KW-0472">Membrane</keyword>
<keyword evidence="10" id="KW-1015">Disulfide bond</keyword>
<reference evidence="18" key="1">
    <citation type="submission" date="2025-08" db="UniProtKB">
        <authorList>
            <consortium name="Ensembl"/>
        </authorList>
    </citation>
    <scope>IDENTIFICATION</scope>
</reference>
<dbReference type="PROSITE" id="PS00290">
    <property type="entry name" value="IG_MHC"/>
    <property type="match status" value="1"/>
</dbReference>
<dbReference type="InterPro" id="IPR007110">
    <property type="entry name" value="Ig-like_dom"/>
</dbReference>
<dbReference type="InterPro" id="IPR036179">
    <property type="entry name" value="Ig-like_dom_sf"/>
</dbReference>
<dbReference type="InterPro" id="IPR013783">
    <property type="entry name" value="Ig-like_fold"/>
</dbReference>
<dbReference type="Pfam" id="PF13927">
    <property type="entry name" value="Ig_3"/>
    <property type="match status" value="1"/>
</dbReference>
<dbReference type="SUPFAM" id="SSF49265">
    <property type="entry name" value="Fibronectin type III"/>
    <property type="match status" value="3"/>
</dbReference>
<feature type="domain" description="Ig-like" evidence="16">
    <location>
        <begin position="36"/>
        <end position="123"/>
    </location>
</feature>
<evidence type="ECO:0000256" key="5">
    <source>
        <dbReference type="ARBA" id="ARBA00022729"/>
    </source>
</evidence>
<feature type="domain" description="Ig-like" evidence="16">
    <location>
        <begin position="134"/>
        <end position="224"/>
    </location>
</feature>
<keyword evidence="7" id="KW-0130">Cell adhesion</keyword>
<dbReference type="FunFam" id="2.60.40.10:FF:000005">
    <property type="entry name" value="Neuronal cell adhesion molecule"/>
    <property type="match status" value="1"/>
</dbReference>
<dbReference type="GO" id="GO:0030424">
    <property type="term" value="C:axon"/>
    <property type="evidence" value="ECO:0007669"/>
    <property type="project" value="TreeGrafter"/>
</dbReference>
<evidence type="ECO:0000256" key="3">
    <source>
        <dbReference type="ARBA" id="ARBA00022475"/>
    </source>
</evidence>
<evidence type="ECO:0000256" key="1">
    <source>
        <dbReference type="ARBA" id="ARBA00004251"/>
    </source>
</evidence>
<dbReference type="FunFam" id="2.60.40.10:FF:000347">
    <property type="entry name" value="Neuronal cell adhesion molecule"/>
    <property type="match status" value="1"/>
</dbReference>
<keyword evidence="3" id="KW-1003">Cell membrane</keyword>